<dbReference type="Proteomes" id="UP000799764">
    <property type="component" value="Unassembled WGS sequence"/>
</dbReference>
<feature type="region of interest" description="Disordered" evidence="1">
    <location>
        <begin position="84"/>
        <end position="163"/>
    </location>
</feature>
<evidence type="ECO:0000256" key="1">
    <source>
        <dbReference type="SAM" id="MobiDB-lite"/>
    </source>
</evidence>
<evidence type="ECO:0000313" key="3">
    <source>
        <dbReference type="Proteomes" id="UP000799764"/>
    </source>
</evidence>
<feature type="compositionally biased region" description="Polar residues" evidence="1">
    <location>
        <begin position="94"/>
        <end position="108"/>
    </location>
</feature>
<comment type="caution">
    <text evidence="2">The sequence shown here is derived from an EMBL/GenBank/DDBJ whole genome shotgun (WGS) entry which is preliminary data.</text>
</comment>
<organism evidence="2 3">
    <name type="scientific">Karstenula rhodostoma CBS 690.94</name>
    <dbReference type="NCBI Taxonomy" id="1392251"/>
    <lineage>
        <taxon>Eukaryota</taxon>
        <taxon>Fungi</taxon>
        <taxon>Dikarya</taxon>
        <taxon>Ascomycota</taxon>
        <taxon>Pezizomycotina</taxon>
        <taxon>Dothideomycetes</taxon>
        <taxon>Pleosporomycetidae</taxon>
        <taxon>Pleosporales</taxon>
        <taxon>Massarineae</taxon>
        <taxon>Didymosphaeriaceae</taxon>
        <taxon>Karstenula</taxon>
    </lineage>
</organism>
<name>A0A9P4PI39_9PLEO</name>
<dbReference type="AlphaFoldDB" id="A0A9P4PI39"/>
<accession>A0A9P4PI39</accession>
<proteinExistence type="predicted"/>
<dbReference type="EMBL" id="MU001502">
    <property type="protein sequence ID" value="KAF2443743.1"/>
    <property type="molecule type" value="Genomic_DNA"/>
</dbReference>
<protein>
    <submittedName>
        <fullName evidence="2">Uncharacterized protein</fullName>
    </submittedName>
</protein>
<sequence length="163" mass="16167">MQVPLNLHFRSTSHRRNSSQLYFSAEQIVIMAGDTRAPVAPAAAGPGTKASSASMVSPSLPLHPPLTLPAPGIIIHAPKHTIGAPSFKAAHNPTPMNRGSLPSQGSKGTRNEGLGGAAGMASKGVKEVVSSSPSGGTGMASKGNQAAGAGATPGAPLPPGGRK</sequence>
<reference evidence="2" key="1">
    <citation type="journal article" date="2020" name="Stud. Mycol.">
        <title>101 Dothideomycetes genomes: a test case for predicting lifestyles and emergence of pathogens.</title>
        <authorList>
            <person name="Haridas S."/>
            <person name="Albert R."/>
            <person name="Binder M."/>
            <person name="Bloem J."/>
            <person name="Labutti K."/>
            <person name="Salamov A."/>
            <person name="Andreopoulos B."/>
            <person name="Baker S."/>
            <person name="Barry K."/>
            <person name="Bills G."/>
            <person name="Bluhm B."/>
            <person name="Cannon C."/>
            <person name="Castanera R."/>
            <person name="Culley D."/>
            <person name="Daum C."/>
            <person name="Ezra D."/>
            <person name="Gonzalez J."/>
            <person name="Henrissat B."/>
            <person name="Kuo A."/>
            <person name="Liang C."/>
            <person name="Lipzen A."/>
            <person name="Lutzoni F."/>
            <person name="Magnuson J."/>
            <person name="Mondo S."/>
            <person name="Nolan M."/>
            <person name="Ohm R."/>
            <person name="Pangilinan J."/>
            <person name="Park H.-J."/>
            <person name="Ramirez L."/>
            <person name="Alfaro M."/>
            <person name="Sun H."/>
            <person name="Tritt A."/>
            <person name="Yoshinaga Y."/>
            <person name="Zwiers L.-H."/>
            <person name="Turgeon B."/>
            <person name="Goodwin S."/>
            <person name="Spatafora J."/>
            <person name="Crous P."/>
            <person name="Grigoriev I."/>
        </authorList>
    </citation>
    <scope>NUCLEOTIDE SEQUENCE</scope>
    <source>
        <strain evidence="2">CBS 690.94</strain>
    </source>
</reference>
<gene>
    <name evidence="2" type="ORF">P171DRAFT_495614</name>
</gene>
<evidence type="ECO:0000313" key="2">
    <source>
        <dbReference type="EMBL" id="KAF2443743.1"/>
    </source>
</evidence>
<keyword evidence="3" id="KW-1185">Reference proteome</keyword>